<keyword evidence="9" id="KW-0479">Metal-binding</keyword>
<feature type="domain" description="Radical SAM core" evidence="19">
    <location>
        <begin position="1921"/>
        <end position="2172"/>
    </location>
</feature>
<comment type="catalytic activity">
    <reaction evidence="14">
        <text>L-aspartate + O2 = iminosuccinate + H2O2</text>
        <dbReference type="Rhea" id="RHEA:25876"/>
        <dbReference type="ChEBI" id="CHEBI:15379"/>
        <dbReference type="ChEBI" id="CHEBI:16240"/>
        <dbReference type="ChEBI" id="CHEBI:29991"/>
        <dbReference type="ChEBI" id="CHEBI:77875"/>
        <dbReference type="EC" id="1.4.3.16"/>
    </reaction>
    <physiologicalReaction direction="left-to-right" evidence="14">
        <dbReference type="Rhea" id="RHEA:25877"/>
    </physiologicalReaction>
</comment>
<evidence type="ECO:0000256" key="16">
    <source>
        <dbReference type="RuleBase" id="RU362049"/>
    </source>
</evidence>
<dbReference type="SUPFAM" id="SSF56425">
    <property type="entry name" value="Succinate dehydrogenase/fumarate reductase flavoprotein, catalytic domain"/>
    <property type="match status" value="1"/>
</dbReference>
<evidence type="ECO:0000256" key="5">
    <source>
        <dbReference type="ARBA" id="ARBA00012173"/>
    </source>
</evidence>
<dbReference type="Gene3D" id="3.40.50.150">
    <property type="entry name" value="Vaccinia Virus protein VP39"/>
    <property type="match status" value="1"/>
</dbReference>
<keyword evidence="12" id="KW-0408">Iron</keyword>
<comment type="similarity">
    <text evidence="4 16">Belongs to the FAD-dependent oxidoreductase 2 family. NadB subfamily.</text>
</comment>
<dbReference type="InterPro" id="IPR058240">
    <property type="entry name" value="rSAM_sf"/>
</dbReference>
<dbReference type="GO" id="GO:0051536">
    <property type="term" value="F:iron-sulfur cluster binding"/>
    <property type="evidence" value="ECO:0007669"/>
    <property type="project" value="UniProtKB-KW"/>
</dbReference>
<keyword evidence="6 16" id="KW-0285">Flavoprotein</keyword>
<dbReference type="GO" id="GO:0031419">
    <property type="term" value="F:cobalamin binding"/>
    <property type="evidence" value="ECO:0007669"/>
    <property type="project" value="InterPro"/>
</dbReference>
<dbReference type="PANTHER" id="PTHR42716:SF2">
    <property type="entry name" value="L-ASPARTATE OXIDASE, CHLOROPLASTIC"/>
    <property type="match status" value="1"/>
</dbReference>
<accession>A0A0F0CLB2</accession>
<dbReference type="InterPro" id="IPR013785">
    <property type="entry name" value="Aldolase_TIM"/>
</dbReference>
<proteinExistence type="inferred from homology"/>
<dbReference type="SFLD" id="SFLDS00029">
    <property type="entry name" value="Radical_SAM"/>
    <property type="match status" value="1"/>
</dbReference>
<dbReference type="Pfam" id="PF02910">
    <property type="entry name" value="Succ_DH_flav_C"/>
    <property type="match status" value="1"/>
</dbReference>
<dbReference type="Proteomes" id="UP000033428">
    <property type="component" value="Unassembled WGS sequence"/>
</dbReference>
<comment type="subcellular location">
    <subcellularLocation>
        <location evidence="16">Cytoplasm</location>
    </subcellularLocation>
</comment>
<comment type="function">
    <text evidence="16">Catalyzes the oxidation of L-aspartate to iminoaspartate.</text>
</comment>
<evidence type="ECO:0000256" key="2">
    <source>
        <dbReference type="ARBA" id="ARBA00001974"/>
    </source>
</evidence>
<evidence type="ECO:0000256" key="9">
    <source>
        <dbReference type="ARBA" id="ARBA00022723"/>
    </source>
</evidence>
<dbReference type="SMART" id="SM00729">
    <property type="entry name" value="Elp3"/>
    <property type="match status" value="1"/>
</dbReference>
<dbReference type="GO" id="GO:0008734">
    <property type="term" value="F:L-aspartate oxidase activity"/>
    <property type="evidence" value="ECO:0007669"/>
    <property type="project" value="UniProtKB-UniRule"/>
</dbReference>
<keyword evidence="13" id="KW-0411">Iron-sulfur</keyword>
<dbReference type="PANTHER" id="PTHR42716">
    <property type="entry name" value="L-ASPARTATE OXIDASE"/>
    <property type="match status" value="1"/>
</dbReference>
<dbReference type="FunFam" id="3.90.700.10:FF:000002">
    <property type="entry name" value="L-aspartate oxidase"/>
    <property type="match status" value="1"/>
</dbReference>
<feature type="transmembrane region" description="Helical" evidence="17">
    <location>
        <begin position="20"/>
        <end position="37"/>
    </location>
</feature>
<dbReference type="Pfam" id="PF04055">
    <property type="entry name" value="Radical_SAM"/>
    <property type="match status" value="1"/>
</dbReference>
<evidence type="ECO:0000259" key="18">
    <source>
        <dbReference type="PROSITE" id="PS51332"/>
    </source>
</evidence>
<dbReference type="InterPro" id="IPR014729">
    <property type="entry name" value="Rossmann-like_a/b/a_fold"/>
</dbReference>
<comment type="pathway">
    <text evidence="3 16">Cofactor biosynthesis; NAD(+) biosynthesis; iminoaspartate from L-aspartate (oxidase route): step 1/1.</text>
</comment>
<evidence type="ECO:0000256" key="11">
    <source>
        <dbReference type="ARBA" id="ARBA00023002"/>
    </source>
</evidence>
<dbReference type="GO" id="GO:0005737">
    <property type="term" value="C:cytoplasm"/>
    <property type="evidence" value="ECO:0007669"/>
    <property type="project" value="UniProtKB-SubCell"/>
</dbReference>
<evidence type="ECO:0000259" key="19">
    <source>
        <dbReference type="PROSITE" id="PS51918"/>
    </source>
</evidence>
<keyword evidence="8" id="KW-0949">S-adenosyl-L-methionine</keyword>
<dbReference type="GO" id="GO:0032259">
    <property type="term" value="P:methylation"/>
    <property type="evidence" value="ECO:0007669"/>
    <property type="project" value="UniProtKB-KW"/>
</dbReference>
<dbReference type="SUPFAM" id="SSF51905">
    <property type="entry name" value="FAD/NAD(P)-binding domain"/>
    <property type="match status" value="1"/>
</dbReference>
<comment type="cofactor">
    <cofactor evidence="1">
        <name>[4Fe-4S] cluster</name>
        <dbReference type="ChEBI" id="CHEBI:49883"/>
    </cofactor>
</comment>
<dbReference type="EC" id="1.4.3.16" evidence="5 15"/>
<comment type="cofactor">
    <cofactor evidence="2 16">
        <name>FAD</name>
        <dbReference type="ChEBI" id="CHEBI:57692"/>
    </cofactor>
</comment>
<evidence type="ECO:0000256" key="3">
    <source>
        <dbReference type="ARBA" id="ARBA00004950"/>
    </source>
</evidence>
<evidence type="ECO:0000256" key="17">
    <source>
        <dbReference type="SAM" id="Phobius"/>
    </source>
</evidence>
<keyword evidence="17" id="KW-0472">Membrane</keyword>
<dbReference type="InterPro" id="IPR029063">
    <property type="entry name" value="SAM-dependent_MTases_sf"/>
</dbReference>
<evidence type="ECO:0000256" key="7">
    <source>
        <dbReference type="ARBA" id="ARBA00022642"/>
    </source>
</evidence>
<dbReference type="Gene3D" id="3.90.700.10">
    <property type="entry name" value="Succinate dehydrogenase/fumarate reductase flavoprotein, catalytic domain"/>
    <property type="match status" value="1"/>
</dbReference>
<dbReference type="InterPro" id="IPR007197">
    <property type="entry name" value="rSAM"/>
</dbReference>
<dbReference type="PROSITE" id="PS00092">
    <property type="entry name" value="N6_MTASE"/>
    <property type="match status" value="1"/>
</dbReference>
<dbReference type="GO" id="GO:0003676">
    <property type="term" value="F:nucleic acid binding"/>
    <property type="evidence" value="ECO:0007669"/>
    <property type="project" value="InterPro"/>
</dbReference>
<evidence type="ECO:0000256" key="10">
    <source>
        <dbReference type="ARBA" id="ARBA00022827"/>
    </source>
</evidence>
<dbReference type="SUPFAM" id="SSF52374">
    <property type="entry name" value="Nucleotidylyl transferase"/>
    <property type="match status" value="1"/>
</dbReference>
<dbReference type="CDD" id="cd01335">
    <property type="entry name" value="Radical_SAM"/>
    <property type="match status" value="1"/>
</dbReference>
<comment type="caution">
    <text evidence="20">The sequence shown here is derived from an EMBL/GenBank/DDBJ whole genome shotgun (WGS) entry which is preliminary data.</text>
</comment>
<evidence type="ECO:0000256" key="6">
    <source>
        <dbReference type="ARBA" id="ARBA00022630"/>
    </source>
</evidence>
<dbReference type="NCBIfam" id="TIGR00551">
    <property type="entry name" value="nadB"/>
    <property type="match status" value="1"/>
</dbReference>
<dbReference type="SUPFAM" id="SSF46977">
    <property type="entry name" value="Succinate dehydrogenase/fumarate reductase flavoprotein C-terminal domain"/>
    <property type="match status" value="1"/>
</dbReference>
<keyword evidence="17" id="KW-0812">Transmembrane</keyword>
<gene>
    <name evidence="20" type="ORF">OMAG_001985</name>
</gene>
<evidence type="ECO:0000313" key="21">
    <source>
        <dbReference type="Proteomes" id="UP000033428"/>
    </source>
</evidence>
<dbReference type="PROSITE" id="PS51918">
    <property type="entry name" value="RADICAL_SAM"/>
    <property type="match status" value="1"/>
</dbReference>
<feature type="domain" description="B12-binding" evidence="18">
    <location>
        <begin position="1740"/>
        <end position="1883"/>
    </location>
</feature>
<dbReference type="InterPro" id="IPR015939">
    <property type="entry name" value="Fum_Rdtase/Succ_DH_flav-like_C"/>
</dbReference>
<name>A0A0F0CLB2_9BACT</name>
<dbReference type="GO" id="GO:0009435">
    <property type="term" value="P:NAD+ biosynthetic process"/>
    <property type="evidence" value="ECO:0007669"/>
    <property type="project" value="UniProtKB-UniPathway"/>
</dbReference>
<dbReference type="InterPro" id="IPR006638">
    <property type="entry name" value="Elp3/MiaA/NifB-like_rSAM"/>
</dbReference>
<keyword evidence="11 16" id="KW-0560">Oxidoreductase</keyword>
<keyword evidence="21" id="KW-1185">Reference proteome</keyword>
<dbReference type="Gene3D" id="3.40.50.280">
    <property type="entry name" value="Cobalamin-binding domain"/>
    <property type="match status" value="1"/>
</dbReference>
<dbReference type="SFLD" id="SFLDG01082">
    <property type="entry name" value="B12-binding_domain_containing"/>
    <property type="match status" value="1"/>
</dbReference>
<dbReference type="InterPro" id="IPR006158">
    <property type="entry name" value="Cobalamin-bd"/>
</dbReference>
<reference evidence="20 21" key="1">
    <citation type="submission" date="2015-02" db="EMBL/GenBank/DDBJ databases">
        <title>Single-cell genomics of uncultivated deep-branching MTB reveals a conserved set of magnetosome genes.</title>
        <authorList>
            <person name="Kolinko S."/>
            <person name="Richter M."/>
            <person name="Glockner F.O."/>
            <person name="Brachmann A."/>
            <person name="Schuler D."/>
        </authorList>
    </citation>
    <scope>NUCLEOTIDE SEQUENCE [LARGE SCALE GENOMIC DNA]</scope>
    <source>
        <strain evidence="20">SKK-01</strain>
    </source>
</reference>
<dbReference type="GO" id="GO:0008757">
    <property type="term" value="F:S-adenosylmethionine-dependent methyltransferase activity"/>
    <property type="evidence" value="ECO:0007669"/>
    <property type="project" value="UniProtKB-ARBA"/>
</dbReference>
<dbReference type="Gene3D" id="3.40.50.620">
    <property type="entry name" value="HUPs"/>
    <property type="match status" value="1"/>
</dbReference>
<dbReference type="InterPro" id="IPR027477">
    <property type="entry name" value="Succ_DH/fumarate_Rdtase_cat_sf"/>
</dbReference>
<evidence type="ECO:0000256" key="13">
    <source>
        <dbReference type="ARBA" id="ARBA00023014"/>
    </source>
</evidence>
<dbReference type="EMBL" id="JYNY01000401">
    <property type="protein sequence ID" value="KJJ84128.1"/>
    <property type="molecule type" value="Genomic_DNA"/>
</dbReference>
<evidence type="ECO:0000256" key="8">
    <source>
        <dbReference type="ARBA" id="ARBA00022691"/>
    </source>
</evidence>
<dbReference type="InterPro" id="IPR005288">
    <property type="entry name" value="NadB"/>
</dbReference>
<evidence type="ECO:0000256" key="12">
    <source>
        <dbReference type="ARBA" id="ARBA00023004"/>
    </source>
</evidence>
<dbReference type="UniPathway" id="UPA00253">
    <property type="reaction ID" value="UER00326"/>
</dbReference>
<dbReference type="InterPro" id="IPR003953">
    <property type="entry name" value="FAD-dep_OxRdtase_2_FAD-bd"/>
</dbReference>
<dbReference type="Gene3D" id="1.20.58.100">
    <property type="entry name" value="Fumarate reductase/succinate dehydrogenase flavoprotein-like, C-terminal domain"/>
    <property type="match status" value="1"/>
</dbReference>
<keyword evidence="10 16" id="KW-0274">FAD</keyword>
<protein>
    <recommendedName>
        <fullName evidence="5 15">L-aspartate oxidase</fullName>
        <ecNumber evidence="5 15">1.4.3.16</ecNumber>
    </recommendedName>
</protein>
<dbReference type="SUPFAM" id="SSF102114">
    <property type="entry name" value="Radical SAM enzymes"/>
    <property type="match status" value="1"/>
</dbReference>
<dbReference type="GO" id="GO:0046872">
    <property type="term" value="F:metal ion binding"/>
    <property type="evidence" value="ECO:0007669"/>
    <property type="project" value="UniProtKB-KW"/>
</dbReference>
<dbReference type="GO" id="GO:0008170">
    <property type="term" value="F:N-methyltransferase activity"/>
    <property type="evidence" value="ECO:0007669"/>
    <property type="project" value="UniProtKB-ARBA"/>
</dbReference>
<evidence type="ECO:0000256" key="14">
    <source>
        <dbReference type="ARBA" id="ARBA00048305"/>
    </source>
</evidence>
<keyword evidence="17" id="KW-1133">Transmembrane helix</keyword>
<dbReference type="InterPro" id="IPR036188">
    <property type="entry name" value="FAD/NAD-bd_sf"/>
</dbReference>
<evidence type="ECO:0000313" key="20">
    <source>
        <dbReference type="EMBL" id="KJJ84128.1"/>
    </source>
</evidence>
<dbReference type="PROSITE" id="PS51332">
    <property type="entry name" value="B12_BINDING"/>
    <property type="match status" value="1"/>
</dbReference>
<evidence type="ECO:0000256" key="1">
    <source>
        <dbReference type="ARBA" id="ARBA00001966"/>
    </source>
</evidence>
<sequence length="3505" mass="399406">MSKKQNISRIPLHNNFSQKIITTILILIFSVQNIIWADTGLMQSSPQNNTLQVLSGFNSMSLKIHHEFLISSYIATTIKSLGGSLENITKRMFPIVKGMQIDIRFDKKYTDESNNIIIPCSLSAQNEKWTYNAVISKDGEIKLQKQIKKSGPAKNDTNFSDIEELKNPNLSFLYGIPRENIQVKEIDYLIVGGGVAGLSCVAGLCQKDKDASIVVISKGAHGKSSTTQYAQGGAAVCLSPEDSPQLHAKDTLRVGDGFSSPQAARILAEETPIRIRELIAWGADFDKKTDGSIELGKESGSSVNRIIHYKGAQTGEEIERTLAKKVMELSKENRKNIQIDENIFIIDLLIKSGKCVGALGVNQETGKYILYRAKTTTLATGGVSRVFERNTNPKFSTGDGTALAYRAGAELANMEMIQFHPTALSVIDNEGKSFLISERVRGDGAKLMNVNSEYFMEKYHPKKEMAPRNVVARAVFWEMQKTKSDFVYLDISPIKNFKTKFPQLYEECKTRGIDLDKSPLIPVSPASHFTIGGVLTDMNGKTTVEGLYAIGEVAYTGLHGADRMASNSLDEGLVFGRRASYSMINHAQNISNKQLKYGDLAEKMPTITANDKQESNKIFNDIDSELGRIMQDRVCLIRNKQNLETALLDVKKLREKFFKIPQVPLKNLELRNKLENAELIIVSALTREESRGAHFRDDYQQKDVSKWQIISKKGLITQDLKIKNNDVAWLFKLPEENNFFFGIDEKIANNQEIYNKILNNEEVFFEIPINLIGDNTAIIINLLEALTKKGYTAKDASTNLNTGEFFISIINTKANKTALKLSIKILLNSSGFQDIDDISGPSHRFPLWIRSILKNKLPGIIGKDETEFLLKNKGAGFIGIINDVPENLRYSLKPKQYPNSIVIYEGAISAIAGIFKEILPKYYDVPLTKVEEELTQTIFYYHTVKLWIRDSGIDFKELKENIISEYKTRNSGESAFKTLIRGIRRQYGYKIKSENILLRELVIQFITEAVRFNKEPQIINDKGEEININSKTACSILNFIISHGLVPESSNREKEITTISALVEGKQIKEKTRKKIEELFRHLDKTYTSPENEKSFYTRVKIAATKAEAIEQGKRISFQDEEKFRAKNRQALSQDSFKKLATIYEQANTKYQGLIYAVLGFMDAGKIDEFRNDQKYAELNFANHPETGYQILKDKKIFQELGLSDSNEELALAIVRQHGFIGQAKRGEVTDEVFKPILNLAIERKDPDILKLYFIINVIDTSIVSEGLFMEEFFNWFFNKYIQLEELSKKGIKENKNADEILLEEEQKLLSNKTAISDYALERLARIRPESGIKNIKEAVERVFTGLPEEKQKFFNLLARQKNSFSFWYPETALSWLQSIDSEIKYIYLLLLIAELKCNQTDMPIDINLYTIANEVMRRDELRLNLENCAHIENVLSKLNINELTDPSEIEQIFDYGLSGLIFEFDKKNNAVYGGFDTFAPIELSSTRATIRIEELSGIIDNVTPDNPIRFIKKQDIKNPKKIGIYSISGDPIQRSHKAIIEKAIKEYNLDELILVMTKGHIIKEKFGATLAQRIFMIEQDIKDFKKVSIAVSESGRFIKMSQAVKIFYPQENLYLIMGFDNFEQMLDTNKSGNTLQDLKTFFNSTHVLVTPRGYRTNKDIENILIEQNMTEFKDSVSPLLAISPENRFDSSTEARRRIRDNVPENTLLSSTIMRIINALGLYRKIYTSKEKIQSLKDSPTKIVLVNIASPRHRVISEPLGMNAMMGDLRKTFGKEVIVSSIDTQFGMCPEDALKELIKKEPDIIGLSAQLESNKYLYELLKIINNEQSFKTKKVIIVVGHNLPTNDNKNILTKYPFVITIRGEGELAGRELVKYSRGEISLSDIPAASYVRNGKIIENDGFPITVANLGLPARDNIAEILNHGGDIAIETSRGCGWGHCSFCFKDPFRAHRWEPYPDNVVIEGLAYLYKMSVRHVSLSDSEFLGAGKETQRGISRAKRLAEEIIKRGIHLKIAFSCRADSVYKKSDTEEIRKEKLETFKLLKKAGFINIFLGLESGSQKQLIKDYTKGITVEENETAIKLLREMGFDILAGFIPLDPYSTLQTLQANINFVRKNNLYLEISFPLNQMKIQPNTRYYTRVLSDGLLKKQKDVLHMYDCRYQDQNVQKIADILDKYVPEVGSVFYVLKYMYRTESLNLLPEENAEREILKQFFIEYNKMEVDFLDALVNSVRDEKKFKNTIYEFRKQRLNLVLKVEEKIKDGTIKDQNNTLKTEIEKIRPILNALTAGKLDNVSADILTEETNLVTKINELLKEGYPQSVETLKKLDSYAELMKKNGHLAEFTDIPIAKAGRRLELLIELSDDLKTTTLYKVLDDSGIHSANGGIDYSKLKLEFIASFPSNNLIFPDNYIAKHFSGPTLSKIFTLFTRGGKYTKYDGIITNADNRVDLDVWSTNIDTVYIHKVLKENDIFTKNDIKIAAEIGVGGGHLSSTLVQNLKNLKEFVITDISIYALMAAKRNILPFAQERGVNLRTFLGKGIKNLDKNLDLIVINPPYIPFPSWEKTAGSLIEDPYKGTGLMREIIKEGINHLNPDNPNASIIMNYSSLADDDFKEYLRAYGKLVDVESISPGLEVPLKIEQIDNRWLSWMEGKGLIVKKDVPADGFKYWHTLRVVRITPKKVSLSHKDGRIETIVLNTLKLKSKDSKQWNNLTLSSKLMILTLLQFNPKDYSWFDNEWRELYQIIEYYKTNIGQLKTIIEKHLNQNISVDASDLLQTFYSTADGFFGANIIKEIYFNGKNPHVSPDVIRTLRNFVNTAPSMIKETLLRVFTENIKHLSWDKGITEYLKQQYGYTGSFTITDITDFSIGTGVYKVTLSLNSAREKLDIEIFLKREHSVHRDLRNEIAYLNCEKLFLKDAMLDRLPFYYSNELPGKPDLLIAPVLNGQSLDSELSSLKLSNSKNKWQINTESESISQEKKYIFKIVMALAKHAALGDILGRNDRNLANTRILSNAARNIESIIDFDISNMLDNAEKGEKPWYLNYDWILEDIKQGLSEVTLLALLKEYKKNTINKNLSQRLKTRSEIIEVWKKEYLKTWEEITLPENMKKIKDIIKKVYKGTPAVISKKIAVLEKFTKIDPNKFLKQIFSAFLFDYEKRQLYLDSLSRVKEKAGIAATGYLNKYIPVSADSSLSNKTVIFRGILSENFLKRHEITRRKSIEEIFKDIENIVSVYLGENAKENLKKEVLRARKEADYILTKHFSNVFLDEPRLTDISNENAPIIRNLSQPKELAQGMVEMFYSFGLSGKKLVIAFSENIKSKEAVRVIETLNKIKESKRTDAKLKNILNNIIVLSNVNSESDLIIKMNSQGVNMDEKDANGGAKNILALFVPKLEQKTFASLCEKENVFSSYIDEGKEEYNIEYYPLPEIVTITLSNILDKLAGIDRLIKQEDVITKIQLENGIIQLSDINIEMIKREGSRNLIFILIPNATRYNFRKDKYLLAEELIKISA</sequence>
<dbReference type="InterPro" id="IPR002052">
    <property type="entry name" value="DNA_methylase_N6_adenine_CS"/>
</dbReference>
<dbReference type="Gene3D" id="3.50.50.60">
    <property type="entry name" value="FAD/NAD(P)-binding domain"/>
    <property type="match status" value="1"/>
</dbReference>
<dbReference type="Pfam" id="PF00890">
    <property type="entry name" value="FAD_binding_2"/>
    <property type="match status" value="1"/>
</dbReference>
<keyword evidence="7 16" id="KW-0662">Pyridine nucleotide biosynthesis</keyword>
<organism evidence="20 21">
    <name type="scientific">Candidatus Omnitrophus magneticus</name>
    <dbReference type="NCBI Taxonomy" id="1609969"/>
    <lineage>
        <taxon>Bacteria</taxon>
        <taxon>Pseudomonadati</taxon>
        <taxon>Candidatus Omnitrophota</taxon>
        <taxon>Candidatus Omnitrophus</taxon>
    </lineage>
</organism>
<evidence type="ECO:0000256" key="15">
    <source>
        <dbReference type="NCBIfam" id="TIGR00551"/>
    </source>
</evidence>
<dbReference type="InterPro" id="IPR037099">
    <property type="entry name" value="Fum_R/Succ_DH_flav-like_C_sf"/>
</dbReference>
<evidence type="ECO:0000256" key="4">
    <source>
        <dbReference type="ARBA" id="ARBA00008562"/>
    </source>
</evidence>
<dbReference type="Gene3D" id="3.20.20.70">
    <property type="entry name" value="Aldolase class I"/>
    <property type="match status" value="1"/>
</dbReference>
<dbReference type="SUPFAM" id="SSF53335">
    <property type="entry name" value="S-adenosyl-L-methionine-dependent methyltransferases"/>
    <property type="match status" value="1"/>
</dbReference>